<sequence length="272" mass="31345">MSRSIKKTSPFFQLLITGFTFISSITVANASPYVSTSDSYMNDQRSWYVDLGTVTQVSDRIYKYVKAGVNGTAITEFSINVINDQFVKKMKSLESEVIVNCNDTTSLQILQNRYYKNGRLVKTEKLNKFLKHSQSNKLENGNVIVCRFFDSASFQPIKPGFYAVGLSNGIRIAIRGNRICYEEFNRRNFTVASVVRHPRYLSLYQLESVEKKGFYTKEPYYLFQVRSNEIIHGTLALHGGKETSIPWETSKEIEQCLNSNKVFWYFKKLPGW</sequence>
<reference evidence="2 3" key="1">
    <citation type="submission" date="2018-02" db="EMBL/GenBank/DDBJ databases">
        <title>Discovery of a pederin family compound in a non-symbiotic bloom-forming cyanobacterium.</title>
        <authorList>
            <person name="Kust A."/>
            <person name="Mares J."/>
            <person name="Jokela J."/>
            <person name="Urajova P."/>
            <person name="Hajek J."/>
            <person name="Saurav K."/>
            <person name="Voracova K."/>
            <person name="Fewer D.P."/>
            <person name="Haapaniemi E."/>
            <person name="Permi P."/>
            <person name="Rehakova K."/>
            <person name="Sivonen K."/>
            <person name="Hrouzek P."/>
        </authorList>
    </citation>
    <scope>NUCLEOTIDE SEQUENCE [LARGE SCALE GENOMIC DNA]</scope>
    <source>
        <strain evidence="2 3">CHARLIE-1</strain>
    </source>
</reference>
<organism evidence="2 3">
    <name type="scientific">Cuspidothrix issatschenkoi CHARLIE-1</name>
    <dbReference type="NCBI Taxonomy" id="2052836"/>
    <lineage>
        <taxon>Bacteria</taxon>
        <taxon>Bacillati</taxon>
        <taxon>Cyanobacteriota</taxon>
        <taxon>Cyanophyceae</taxon>
        <taxon>Nostocales</taxon>
        <taxon>Aphanizomenonaceae</taxon>
        <taxon>Cuspidothrix</taxon>
    </lineage>
</organism>
<keyword evidence="1" id="KW-0732">Signal</keyword>
<protein>
    <submittedName>
        <fullName evidence="2">Uncharacterized protein</fullName>
    </submittedName>
</protein>
<proteinExistence type="predicted"/>
<dbReference type="AlphaFoldDB" id="A0A2S6CSF3"/>
<name>A0A2S6CSF3_9CYAN</name>
<keyword evidence="3" id="KW-1185">Reference proteome</keyword>
<gene>
    <name evidence="2" type="ORF">CUN59_14125</name>
</gene>
<evidence type="ECO:0000313" key="2">
    <source>
        <dbReference type="EMBL" id="PPJ62698.1"/>
    </source>
</evidence>
<dbReference type="Proteomes" id="UP000239589">
    <property type="component" value="Unassembled WGS sequence"/>
</dbReference>
<comment type="caution">
    <text evidence="2">The sequence shown here is derived from an EMBL/GenBank/DDBJ whole genome shotgun (WGS) entry which is preliminary data.</text>
</comment>
<feature type="chain" id="PRO_5015577609" evidence="1">
    <location>
        <begin position="31"/>
        <end position="272"/>
    </location>
</feature>
<evidence type="ECO:0000313" key="3">
    <source>
        <dbReference type="Proteomes" id="UP000239589"/>
    </source>
</evidence>
<dbReference type="EMBL" id="PGEM01000102">
    <property type="protein sequence ID" value="PPJ62698.1"/>
    <property type="molecule type" value="Genomic_DNA"/>
</dbReference>
<evidence type="ECO:0000256" key="1">
    <source>
        <dbReference type="SAM" id="SignalP"/>
    </source>
</evidence>
<accession>A0A2S6CSF3</accession>
<feature type="signal peptide" evidence="1">
    <location>
        <begin position="1"/>
        <end position="30"/>
    </location>
</feature>